<evidence type="ECO:0000313" key="3">
    <source>
        <dbReference type="Proteomes" id="UP001595075"/>
    </source>
</evidence>
<evidence type="ECO:0000256" key="1">
    <source>
        <dbReference type="SAM" id="Coils"/>
    </source>
</evidence>
<proteinExistence type="predicted"/>
<comment type="caution">
    <text evidence="2">The sequence shown here is derived from an EMBL/GenBank/DDBJ whole genome shotgun (WGS) entry which is preliminary data.</text>
</comment>
<protein>
    <submittedName>
        <fullName evidence="2">Uncharacterized protein</fullName>
    </submittedName>
</protein>
<dbReference type="Proteomes" id="UP001595075">
    <property type="component" value="Unassembled WGS sequence"/>
</dbReference>
<feature type="coiled-coil region" evidence="1">
    <location>
        <begin position="74"/>
        <end position="155"/>
    </location>
</feature>
<feature type="coiled-coil region" evidence="1">
    <location>
        <begin position="193"/>
        <end position="227"/>
    </location>
</feature>
<accession>A0ABR4BSX9</accession>
<gene>
    <name evidence="2" type="ORF">VTL71DRAFT_9404</name>
</gene>
<keyword evidence="1" id="KW-0175">Coiled coil</keyword>
<keyword evidence="3" id="KW-1185">Reference proteome</keyword>
<name>A0ABR4BSX9_9HELO</name>
<dbReference type="EMBL" id="JAZHXI010000021">
    <property type="protein sequence ID" value="KAL2060762.1"/>
    <property type="molecule type" value="Genomic_DNA"/>
</dbReference>
<organism evidence="2 3">
    <name type="scientific">Oculimacula yallundae</name>
    <dbReference type="NCBI Taxonomy" id="86028"/>
    <lineage>
        <taxon>Eukaryota</taxon>
        <taxon>Fungi</taxon>
        <taxon>Dikarya</taxon>
        <taxon>Ascomycota</taxon>
        <taxon>Pezizomycotina</taxon>
        <taxon>Leotiomycetes</taxon>
        <taxon>Helotiales</taxon>
        <taxon>Ploettnerulaceae</taxon>
        <taxon>Oculimacula</taxon>
    </lineage>
</organism>
<sequence length="555" mass="63616">MPGMNIPPHVVAWMETQQRFEQRFAGLKKLQAAADDKLKSLEDSVATIRADRLALSSRLDAHASRPDDNTPPLSQHLQSEINRLNATIESKDKEIQTLNRSHKQEQQKMRQEMEVKRMQETKEAKDAYDKQEQTITALRNKVEALERQATAKEANPVTRRQVSDIQLIKNLQKDLLSAHKDSLNWRGWYKKQIDELKEEVGMSKSRLEEYEVEMDELREASRLANTNLETHKRSVELWRSESLRNGQLLDRMKEIVYPAVTGMILSYPRITGVIDMKMARDIMLDVLQDEQDYLTASHPFVQQWSLRACIMDSRPIDTLIPPNMTSILFELLACVMLKQVNQTTLEMLEAVIHRVSEATWHPAQQMVTRIVHHFITFYSDNPDLEVLESFFSIGLAILLAATIKRYPSTSRYSAAFPVLYQIASKHFTDTAISVLLSTEAVIPVPKGEDVFPGPAFCVMDTKHKEVLLMMYTQQRRACIFDTRKVTVTIREPFTRLYNISSVDAEHVNVTIKCSNSRGIEWWADRLPSQAMEEGVGSELVGRSVSDLVFDRRIGG</sequence>
<reference evidence="2 3" key="1">
    <citation type="journal article" date="2024" name="Commun. Biol.">
        <title>Comparative genomic analysis of thermophilic fungi reveals convergent evolutionary adaptations and gene losses.</title>
        <authorList>
            <person name="Steindorff A.S."/>
            <person name="Aguilar-Pontes M.V."/>
            <person name="Robinson A.J."/>
            <person name="Andreopoulos B."/>
            <person name="LaButti K."/>
            <person name="Kuo A."/>
            <person name="Mondo S."/>
            <person name="Riley R."/>
            <person name="Otillar R."/>
            <person name="Haridas S."/>
            <person name="Lipzen A."/>
            <person name="Grimwood J."/>
            <person name="Schmutz J."/>
            <person name="Clum A."/>
            <person name="Reid I.D."/>
            <person name="Moisan M.C."/>
            <person name="Butler G."/>
            <person name="Nguyen T.T.M."/>
            <person name="Dewar K."/>
            <person name="Conant G."/>
            <person name="Drula E."/>
            <person name="Henrissat B."/>
            <person name="Hansel C."/>
            <person name="Singer S."/>
            <person name="Hutchinson M.I."/>
            <person name="de Vries R.P."/>
            <person name="Natvig D.O."/>
            <person name="Powell A.J."/>
            <person name="Tsang A."/>
            <person name="Grigoriev I.V."/>
        </authorList>
    </citation>
    <scope>NUCLEOTIDE SEQUENCE [LARGE SCALE GENOMIC DNA]</scope>
    <source>
        <strain evidence="2 3">CBS 494.80</strain>
    </source>
</reference>
<evidence type="ECO:0000313" key="2">
    <source>
        <dbReference type="EMBL" id="KAL2060762.1"/>
    </source>
</evidence>